<dbReference type="AlphaFoldDB" id="A0A8S4PDU7"/>
<evidence type="ECO:0000256" key="2">
    <source>
        <dbReference type="ARBA" id="ARBA00022448"/>
    </source>
</evidence>
<evidence type="ECO:0000313" key="9">
    <source>
        <dbReference type="EMBL" id="CAH1791547.1"/>
    </source>
</evidence>
<keyword evidence="6 8" id="KW-1133">Transmembrane helix</keyword>
<dbReference type="PANTHER" id="PTHR30574:SF1">
    <property type="entry name" value="SULPHUR TRANSPORT DOMAIN-CONTAINING PROTEIN"/>
    <property type="match status" value="1"/>
</dbReference>
<evidence type="ECO:0000256" key="4">
    <source>
        <dbReference type="ARBA" id="ARBA00022519"/>
    </source>
</evidence>
<evidence type="ECO:0000256" key="8">
    <source>
        <dbReference type="SAM" id="Phobius"/>
    </source>
</evidence>
<feature type="transmembrane region" description="Helical" evidence="8">
    <location>
        <begin position="215"/>
        <end position="235"/>
    </location>
</feature>
<feature type="transmembrane region" description="Helical" evidence="8">
    <location>
        <begin position="170"/>
        <end position="194"/>
    </location>
</feature>
<evidence type="ECO:0008006" key="11">
    <source>
        <dbReference type="Google" id="ProtNLM"/>
    </source>
</evidence>
<accession>A0A8S4PDU7</accession>
<feature type="transmembrane region" description="Helical" evidence="8">
    <location>
        <begin position="45"/>
        <end position="64"/>
    </location>
</feature>
<keyword evidence="5 8" id="KW-0812">Transmembrane</keyword>
<feature type="transmembrane region" description="Helical" evidence="8">
    <location>
        <begin position="303"/>
        <end position="323"/>
    </location>
</feature>
<proteinExistence type="predicted"/>
<feature type="transmembrane region" description="Helical" evidence="8">
    <location>
        <begin position="126"/>
        <end position="150"/>
    </location>
</feature>
<comment type="caution">
    <text evidence="9">The sequence shown here is derived from an EMBL/GenBank/DDBJ whole genome shotgun (WGS) entry which is preliminary data.</text>
</comment>
<evidence type="ECO:0000256" key="1">
    <source>
        <dbReference type="ARBA" id="ARBA00004429"/>
    </source>
</evidence>
<comment type="subcellular location">
    <subcellularLocation>
        <location evidence="1">Cell inner membrane</location>
        <topology evidence="1">Multi-pass membrane protein</topology>
    </subcellularLocation>
</comment>
<evidence type="ECO:0000256" key="5">
    <source>
        <dbReference type="ARBA" id="ARBA00022692"/>
    </source>
</evidence>
<dbReference type="EMBL" id="CAIIXF020000008">
    <property type="protein sequence ID" value="CAH1791547.1"/>
    <property type="molecule type" value="Genomic_DNA"/>
</dbReference>
<feature type="transmembrane region" description="Helical" evidence="8">
    <location>
        <begin position="274"/>
        <end position="291"/>
    </location>
</feature>
<evidence type="ECO:0000256" key="3">
    <source>
        <dbReference type="ARBA" id="ARBA00022475"/>
    </source>
</evidence>
<keyword evidence="4" id="KW-0997">Cell inner membrane</keyword>
<keyword evidence="10" id="KW-1185">Reference proteome</keyword>
<feature type="transmembrane region" description="Helical" evidence="8">
    <location>
        <begin position="335"/>
        <end position="359"/>
    </location>
</feature>
<dbReference type="GO" id="GO:0005886">
    <property type="term" value="C:plasma membrane"/>
    <property type="evidence" value="ECO:0007669"/>
    <property type="project" value="UniProtKB-SubCell"/>
</dbReference>
<keyword evidence="3" id="KW-1003">Cell membrane</keyword>
<reference evidence="9" key="1">
    <citation type="submission" date="2022-03" db="EMBL/GenBank/DDBJ databases">
        <authorList>
            <person name="Martin C."/>
        </authorList>
    </citation>
    <scope>NUCLEOTIDE SEQUENCE</scope>
</reference>
<dbReference type="PANTHER" id="PTHR30574">
    <property type="entry name" value="INNER MEMBRANE PROTEIN YEDE"/>
    <property type="match status" value="1"/>
</dbReference>
<evidence type="ECO:0000256" key="7">
    <source>
        <dbReference type="ARBA" id="ARBA00023136"/>
    </source>
</evidence>
<evidence type="ECO:0000313" key="10">
    <source>
        <dbReference type="Proteomes" id="UP000749559"/>
    </source>
</evidence>
<evidence type="ECO:0000256" key="6">
    <source>
        <dbReference type="ARBA" id="ARBA00022989"/>
    </source>
</evidence>
<dbReference type="InterPro" id="IPR007272">
    <property type="entry name" value="Sulf_transp_TsuA/YedE"/>
</dbReference>
<dbReference type="Pfam" id="PF04143">
    <property type="entry name" value="Sulf_transp"/>
    <property type="match status" value="1"/>
</dbReference>
<name>A0A8S4PDU7_OWEFU</name>
<feature type="transmembrane region" description="Helical" evidence="8">
    <location>
        <begin position="96"/>
        <end position="119"/>
    </location>
</feature>
<sequence>MAVVTNIVKLSVCAGCGCVFGLAMEKGRVFEPQVIIDQLLMERFTMIKMFLSAIASGMFTFSLLSMCPPTQQYFRTSYNKYITGLLADKGYLSSGVGGAILGVGMALCGSCPGMVYVQVGTGTQHAWITVLGSLSGAALYGIFEPFFTRITRPNKPLSFSTLSQLMGGPYFTLALPMASVLAIFVFGAELIAPWKTELIRPNLSYSKTVWEMQAWAPYISGMLVGVVQIPISIVTGHSVGSSSSFCTVVSQIFKGPLGEVSSYLNDYKSGYRRWWQVFFMGGAAVGGYLSSRASGTLGVTSGVSPLMAYTGGALMLIGSRIAAGCTSGHGLSGLGFLHVLSFTAVSAMFGSGIATAAIMRRYGVL</sequence>
<keyword evidence="7 8" id="KW-0472">Membrane</keyword>
<dbReference type="OrthoDB" id="10254418at2759"/>
<gene>
    <name evidence="9" type="ORF">OFUS_LOCUS16620</name>
</gene>
<dbReference type="Proteomes" id="UP000749559">
    <property type="component" value="Unassembled WGS sequence"/>
</dbReference>
<organism evidence="9 10">
    <name type="scientific">Owenia fusiformis</name>
    <name type="common">Polychaete worm</name>
    <dbReference type="NCBI Taxonomy" id="6347"/>
    <lineage>
        <taxon>Eukaryota</taxon>
        <taxon>Metazoa</taxon>
        <taxon>Spiralia</taxon>
        <taxon>Lophotrochozoa</taxon>
        <taxon>Annelida</taxon>
        <taxon>Polychaeta</taxon>
        <taxon>Sedentaria</taxon>
        <taxon>Canalipalpata</taxon>
        <taxon>Sabellida</taxon>
        <taxon>Oweniida</taxon>
        <taxon>Oweniidae</taxon>
        <taxon>Owenia</taxon>
    </lineage>
</organism>
<protein>
    <recommendedName>
        <fullName evidence="11">Sulphur transport domain-containing protein</fullName>
    </recommendedName>
</protein>
<keyword evidence="2" id="KW-0813">Transport</keyword>